<keyword evidence="1" id="KW-1133">Transmembrane helix</keyword>
<keyword evidence="1" id="KW-0472">Membrane</keyword>
<dbReference type="EMBL" id="BLMI01000029">
    <property type="protein sequence ID" value="GFI40182.1"/>
    <property type="molecule type" value="Genomic_DNA"/>
</dbReference>
<proteinExistence type="predicted"/>
<sequence length="302" mass="36335">MWRCRLVYLLLIGFGVFFYIAFIGYFSYYFLLVILVLPIVSFIYLLLTWKFLKLEFVVDDKKVRQNELVSIFVKRDKFGLGAIKFKIDNKKYLLRGNQDKFDISFKHCSGKILIIKDYYQYDSLNLFCLKKRCYYQIPITIYPKKIDFDFSIYQHLLPKDGEEVYAINQKGDDPTEIYDIHKYREGDLLKNIHWKLSAKYDDVLVKDNALSVSEIINIHCDFDEDDDHNDLVFSYLEVFCTKLLENKYKFLLSNKEITSIKEYEDQFKHLLWNKDYYPDVTKHNYEFIISYYGIKRIEGGHR</sequence>
<accession>A0A829Z8A1</accession>
<evidence type="ECO:0000256" key="1">
    <source>
        <dbReference type="SAM" id="Phobius"/>
    </source>
</evidence>
<gene>
    <name evidence="2" type="ORF">IMSAGC017_00213</name>
</gene>
<comment type="caution">
    <text evidence="2">The sequence shown here is derived from an EMBL/GenBank/DDBJ whole genome shotgun (WGS) entry which is preliminary data.</text>
</comment>
<organism evidence="2 3">
    <name type="scientific">Thomasclavelia cocleata</name>
    <dbReference type="NCBI Taxonomy" id="69824"/>
    <lineage>
        <taxon>Bacteria</taxon>
        <taxon>Bacillati</taxon>
        <taxon>Bacillota</taxon>
        <taxon>Erysipelotrichia</taxon>
        <taxon>Erysipelotrichales</taxon>
        <taxon>Coprobacillaceae</taxon>
        <taxon>Thomasclavelia</taxon>
    </lineage>
</organism>
<dbReference type="AlphaFoldDB" id="A0A829Z8A1"/>
<dbReference type="Proteomes" id="UP000490821">
    <property type="component" value="Unassembled WGS sequence"/>
</dbReference>
<evidence type="ECO:0000313" key="2">
    <source>
        <dbReference type="EMBL" id="GFI40182.1"/>
    </source>
</evidence>
<feature type="transmembrane region" description="Helical" evidence="1">
    <location>
        <begin position="32"/>
        <end position="52"/>
    </location>
</feature>
<protein>
    <recommendedName>
        <fullName evidence="4">DUF58 domain-containing protein</fullName>
    </recommendedName>
</protein>
<evidence type="ECO:0008006" key="4">
    <source>
        <dbReference type="Google" id="ProtNLM"/>
    </source>
</evidence>
<dbReference type="RefSeq" id="WP_172471758.1">
    <property type="nucleotide sequence ID" value="NZ_CAPVIQ010000014.1"/>
</dbReference>
<feature type="transmembrane region" description="Helical" evidence="1">
    <location>
        <begin position="7"/>
        <end position="26"/>
    </location>
</feature>
<reference evidence="2 3" key="1">
    <citation type="journal article" date="2020" name="Microbiome">
        <title>Single-cell genomics of uncultured bacteria reveals dietary fiber responders in the mouse gut microbiota.</title>
        <authorList>
            <person name="Chijiiwa R."/>
            <person name="Hosokawa M."/>
            <person name="Kogawa M."/>
            <person name="Nishikawa Y."/>
            <person name="Ide K."/>
            <person name="Sakanashi C."/>
            <person name="Takahashi K."/>
            <person name="Takeyama H."/>
        </authorList>
    </citation>
    <scope>NUCLEOTIDE SEQUENCE [LARGE SCALE GENOMIC DNA]</scope>
    <source>
        <strain evidence="2">IMSAGC_017</strain>
    </source>
</reference>
<keyword evidence="1" id="KW-0812">Transmembrane</keyword>
<evidence type="ECO:0000313" key="3">
    <source>
        <dbReference type="Proteomes" id="UP000490821"/>
    </source>
</evidence>
<name>A0A829Z8A1_9FIRM</name>